<keyword evidence="5" id="KW-0375">Hydrogen ion transport</keyword>
<comment type="caution">
    <text evidence="9">The sequence shown here is derived from an EMBL/GenBank/DDBJ whole genome shotgun (WGS) entry which is preliminary data.</text>
</comment>
<sequence length="225" mass="23678">MSSRLARPAFAAVRRTAPRAATRSYAAPAAQSQDTKPPVALFGLDGTYANALYVAAVKTNNLDSAAKAVSSLSSVLKADPKLSTILAAPTLSDSDKSQIVAELEKHTGGADKSGTVKNLLAALAENNRLGLLEGVTDKFTTLIGAARGELELTITSATKLEPKLLQRLETAVAKSEYSQGKKLKTVTKVNPEILGGLVLEVGERTIDLSVQSKIHKLNKLLTDSV</sequence>
<organism evidence="9 10">
    <name type="scientific">Exophiala bonariae</name>
    <dbReference type="NCBI Taxonomy" id="1690606"/>
    <lineage>
        <taxon>Eukaryota</taxon>
        <taxon>Fungi</taxon>
        <taxon>Dikarya</taxon>
        <taxon>Ascomycota</taxon>
        <taxon>Pezizomycotina</taxon>
        <taxon>Eurotiomycetes</taxon>
        <taxon>Chaetothyriomycetidae</taxon>
        <taxon>Chaetothyriales</taxon>
        <taxon>Herpotrichiellaceae</taxon>
        <taxon>Exophiala</taxon>
    </lineage>
</organism>
<dbReference type="Pfam" id="PF00213">
    <property type="entry name" value="OSCP"/>
    <property type="match status" value="1"/>
</dbReference>
<dbReference type="EMBL" id="JAVRRD010000005">
    <property type="protein sequence ID" value="KAK5058938.1"/>
    <property type="molecule type" value="Genomic_DNA"/>
</dbReference>
<proteinExistence type="inferred from homology"/>
<keyword evidence="6" id="KW-0406">Ion transport</keyword>
<protein>
    <recommendedName>
        <fullName evidence="3">ATP synthase subunit 5, mitochondrial</fullName>
    </recommendedName>
</protein>
<dbReference type="InterPro" id="IPR000711">
    <property type="entry name" value="ATPase_OSCP/dsu"/>
</dbReference>
<evidence type="ECO:0000256" key="1">
    <source>
        <dbReference type="ARBA" id="ARBA00004370"/>
    </source>
</evidence>
<evidence type="ECO:0000256" key="6">
    <source>
        <dbReference type="ARBA" id="ARBA00023065"/>
    </source>
</evidence>
<keyword evidence="4" id="KW-0813">Transport</keyword>
<reference evidence="9 10" key="1">
    <citation type="submission" date="2023-08" db="EMBL/GenBank/DDBJ databases">
        <title>Black Yeasts Isolated from many extreme environments.</title>
        <authorList>
            <person name="Coleine C."/>
            <person name="Stajich J.E."/>
            <person name="Selbmann L."/>
        </authorList>
    </citation>
    <scope>NUCLEOTIDE SEQUENCE [LARGE SCALE GENOMIC DNA]</scope>
    <source>
        <strain evidence="9 10">CCFEE 5792</strain>
    </source>
</reference>
<dbReference type="GO" id="GO:0016020">
    <property type="term" value="C:membrane"/>
    <property type="evidence" value="ECO:0007669"/>
    <property type="project" value="UniProtKB-SubCell"/>
</dbReference>
<dbReference type="Gene3D" id="1.10.520.20">
    <property type="entry name" value="N-terminal domain of the delta subunit of the F1F0-ATP synthase"/>
    <property type="match status" value="1"/>
</dbReference>
<name>A0AAV9NM77_9EURO</name>
<comment type="subcellular location">
    <subcellularLocation>
        <location evidence="1">Membrane</location>
    </subcellularLocation>
</comment>
<evidence type="ECO:0000256" key="4">
    <source>
        <dbReference type="ARBA" id="ARBA00022448"/>
    </source>
</evidence>
<comment type="similarity">
    <text evidence="2">Belongs to the ATPase delta chain family.</text>
</comment>
<evidence type="ECO:0000256" key="8">
    <source>
        <dbReference type="ARBA" id="ARBA00023310"/>
    </source>
</evidence>
<gene>
    <name evidence="9" type="ORF">LTR84_011202</name>
</gene>
<keyword evidence="10" id="KW-1185">Reference proteome</keyword>
<evidence type="ECO:0000256" key="3">
    <source>
        <dbReference type="ARBA" id="ARBA00014723"/>
    </source>
</evidence>
<evidence type="ECO:0000313" key="9">
    <source>
        <dbReference type="EMBL" id="KAK5058938.1"/>
    </source>
</evidence>
<dbReference type="SUPFAM" id="SSF47928">
    <property type="entry name" value="N-terminal domain of the delta subunit of the F1F0-ATP synthase"/>
    <property type="match status" value="1"/>
</dbReference>
<keyword evidence="8" id="KW-0066">ATP synthesis</keyword>
<dbReference type="AlphaFoldDB" id="A0AAV9NM77"/>
<accession>A0AAV9NM77</accession>
<dbReference type="PANTHER" id="PTHR11910">
    <property type="entry name" value="ATP SYNTHASE DELTA CHAIN"/>
    <property type="match status" value="1"/>
</dbReference>
<dbReference type="HAMAP" id="MF_01416">
    <property type="entry name" value="ATP_synth_delta_bact"/>
    <property type="match status" value="1"/>
</dbReference>
<dbReference type="InterPro" id="IPR026015">
    <property type="entry name" value="ATP_synth_OSCP/delta_N_sf"/>
</dbReference>
<dbReference type="InterPro" id="IPR020781">
    <property type="entry name" value="ATPase_OSCP/d_CS"/>
</dbReference>
<dbReference type="PROSITE" id="PS00389">
    <property type="entry name" value="ATPASE_DELTA"/>
    <property type="match status" value="1"/>
</dbReference>
<keyword evidence="7" id="KW-0472">Membrane</keyword>
<dbReference type="Proteomes" id="UP001358417">
    <property type="component" value="Unassembled WGS sequence"/>
</dbReference>
<evidence type="ECO:0000256" key="2">
    <source>
        <dbReference type="ARBA" id="ARBA00007046"/>
    </source>
</evidence>
<dbReference type="RefSeq" id="XP_064709461.1">
    <property type="nucleotide sequence ID" value="XM_064854735.1"/>
</dbReference>
<dbReference type="GeneID" id="89979356"/>
<evidence type="ECO:0000256" key="7">
    <source>
        <dbReference type="ARBA" id="ARBA00023136"/>
    </source>
</evidence>
<dbReference type="PRINTS" id="PR00125">
    <property type="entry name" value="ATPASEDELTA"/>
</dbReference>
<dbReference type="NCBIfam" id="TIGR01145">
    <property type="entry name" value="ATP_synt_delta"/>
    <property type="match status" value="1"/>
</dbReference>
<dbReference type="GO" id="GO:0046933">
    <property type="term" value="F:proton-transporting ATP synthase activity, rotational mechanism"/>
    <property type="evidence" value="ECO:0007669"/>
    <property type="project" value="InterPro"/>
</dbReference>
<evidence type="ECO:0000256" key="5">
    <source>
        <dbReference type="ARBA" id="ARBA00022781"/>
    </source>
</evidence>
<evidence type="ECO:0000313" key="10">
    <source>
        <dbReference type="Proteomes" id="UP001358417"/>
    </source>
</evidence>